<protein>
    <submittedName>
        <fullName evidence="5">Enoyl-CoA hydratase-related protein</fullName>
    </submittedName>
</protein>
<evidence type="ECO:0000256" key="3">
    <source>
        <dbReference type="ARBA" id="ARBA00023239"/>
    </source>
</evidence>
<dbReference type="InterPro" id="IPR029045">
    <property type="entry name" value="ClpP/crotonase-like_dom_sf"/>
</dbReference>
<dbReference type="PANTHER" id="PTHR11941:SF169">
    <property type="entry name" value="(7AS)-7A-METHYL-1,5-DIOXO-2,3,5,6,7,7A-HEXAHYDRO-1H-INDENE-CARBOXYL-COA HYDROLASE"/>
    <property type="match status" value="1"/>
</dbReference>
<keyword evidence="3" id="KW-0456">Lyase</keyword>
<organism evidence="5 6">
    <name type="scientific">Tepidiforma flava</name>
    <dbReference type="NCBI Taxonomy" id="3004094"/>
    <lineage>
        <taxon>Bacteria</taxon>
        <taxon>Bacillati</taxon>
        <taxon>Chloroflexota</taxon>
        <taxon>Tepidiformia</taxon>
        <taxon>Tepidiformales</taxon>
        <taxon>Tepidiformaceae</taxon>
        <taxon>Tepidiforma</taxon>
    </lineage>
</organism>
<dbReference type="RefSeq" id="WP_270055619.1">
    <property type="nucleotide sequence ID" value="NZ_CP115149.1"/>
</dbReference>
<sequence>MPVRTERRQRTLLITLDRPEAMNSIDPEMYRQLGEAWDEFERDDELLVAVVTGAGERAFCAGRDLVKSAEDEANDWSQQRGGGRLTPEGIWKPVIAAINGHCLAAGLALALGCDVRVASPNATFGTMAAKRGIVAGGGQTQRLARYIPFGIAMEMILFAERISAEDALRYGLVNRVVPQGELLEFAMGWAAKLCENAPLALQAMKRAAYEGGWELPFREGMRLEARLYAEIMQTRDAAEGGRAFAEKRPPRFEGR</sequence>
<reference evidence="5 6" key="1">
    <citation type="journal article" date="2023" name="ISME J.">
        <title>Thermophilic Dehalococcoidia with unusual traits shed light on an unexpected past.</title>
        <authorList>
            <person name="Palmer M."/>
            <person name="Covington J.K."/>
            <person name="Zhou E.M."/>
            <person name="Thomas S.C."/>
            <person name="Habib N."/>
            <person name="Seymour C.O."/>
            <person name="Lai D."/>
            <person name="Johnston J."/>
            <person name="Hashimi A."/>
            <person name="Jiao J.Y."/>
            <person name="Muok A.R."/>
            <person name="Liu L."/>
            <person name="Xian W.D."/>
            <person name="Zhi X.Y."/>
            <person name="Li M.M."/>
            <person name="Silva L.P."/>
            <person name="Bowen B.P."/>
            <person name="Louie K."/>
            <person name="Briegel A."/>
            <person name="Pett-Ridge J."/>
            <person name="Weber P.K."/>
            <person name="Tocheva E.I."/>
            <person name="Woyke T."/>
            <person name="Northen T.R."/>
            <person name="Mayali X."/>
            <person name="Li W.J."/>
            <person name="Hedlund B.P."/>
        </authorList>
    </citation>
    <scope>NUCLEOTIDE SEQUENCE [LARGE SCALE GENOMIC DNA]</scope>
    <source>
        <strain evidence="5 6">YIM 72310</strain>
    </source>
</reference>
<evidence type="ECO:0000313" key="5">
    <source>
        <dbReference type="EMBL" id="WBL35091.1"/>
    </source>
</evidence>
<dbReference type="Gene3D" id="1.10.12.10">
    <property type="entry name" value="Lyase 2-enoyl-coa Hydratase, Chain A, domain 2"/>
    <property type="match status" value="1"/>
</dbReference>
<dbReference type="InterPro" id="IPR014748">
    <property type="entry name" value="Enoyl-CoA_hydra_C"/>
</dbReference>
<name>A0ABY7M3C9_9CHLR</name>
<proteinExistence type="inferred from homology"/>
<dbReference type="Pfam" id="PF00378">
    <property type="entry name" value="ECH_1"/>
    <property type="match status" value="1"/>
</dbReference>
<gene>
    <name evidence="5" type="ORF">O0235_09860</name>
</gene>
<dbReference type="Gene3D" id="3.90.226.10">
    <property type="entry name" value="2-enoyl-CoA Hydratase, Chain A, domain 1"/>
    <property type="match status" value="1"/>
</dbReference>
<keyword evidence="6" id="KW-1185">Reference proteome</keyword>
<dbReference type="PANTHER" id="PTHR11941">
    <property type="entry name" value="ENOYL-COA HYDRATASE-RELATED"/>
    <property type="match status" value="1"/>
</dbReference>
<dbReference type="CDD" id="cd06558">
    <property type="entry name" value="crotonase-like"/>
    <property type="match status" value="1"/>
</dbReference>
<dbReference type="SUPFAM" id="SSF52096">
    <property type="entry name" value="ClpP/crotonase"/>
    <property type="match status" value="1"/>
</dbReference>
<dbReference type="PROSITE" id="PS00166">
    <property type="entry name" value="ENOYL_COA_HYDRATASE"/>
    <property type="match status" value="1"/>
</dbReference>
<evidence type="ECO:0000313" key="6">
    <source>
        <dbReference type="Proteomes" id="UP001212803"/>
    </source>
</evidence>
<dbReference type="InterPro" id="IPR018376">
    <property type="entry name" value="Enoyl-CoA_hyd/isom_CS"/>
</dbReference>
<dbReference type="Proteomes" id="UP001212803">
    <property type="component" value="Chromosome"/>
</dbReference>
<comment type="similarity">
    <text evidence="1 4">Belongs to the enoyl-CoA hydratase/isomerase family.</text>
</comment>
<evidence type="ECO:0000256" key="1">
    <source>
        <dbReference type="ARBA" id="ARBA00005254"/>
    </source>
</evidence>
<dbReference type="InterPro" id="IPR001753">
    <property type="entry name" value="Enoyl-CoA_hydra/iso"/>
</dbReference>
<accession>A0ABY7M3C9</accession>
<dbReference type="EMBL" id="CP115149">
    <property type="protein sequence ID" value="WBL35091.1"/>
    <property type="molecule type" value="Genomic_DNA"/>
</dbReference>
<evidence type="ECO:0000256" key="2">
    <source>
        <dbReference type="ARBA" id="ARBA00023098"/>
    </source>
</evidence>
<evidence type="ECO:0000256" key="4">
    <source>
        <dbReference type="RuleBase" id="RU003707"/>
    </source>
</evidence>
<keyword evidence="2" id="KW-0443">Lipid metabolism</keyword>